<reference evidence="1" key="1">
    <citation type="submission" date="2019-08" db="EMBL/GenBank/DDBJ databases">
        <authorList>
            <person name="Kucharzyk K."/>
            <person name="Murdoch R.W."/>
            <person name="Higgins S."/>
            <person name="Loffler F."/>
        </authorList>
    </citation>
    <scope>NUCLEOTIDE SEQUENCE</scope>
</reference>
<evidence type="ECO:0000313" key="1">
    <source>
        <dbReference type="EMBL" id="MPM06325.1"/>
    </source>
</evidence>
<proteinExistence type="predicted"/>
<comment type="caution">
    <text evidence="1">The sequence shown here is derived from an EMBL/GenBank/DDBJ whole genome shotgun (WGS) entry which is preliminary data.</text>
</comment>
<gene>
    <name evidence="1" type="ORF">SDC9_52624</name>
</gene>
<organism evidence="1">
    <name type="scientific">bioreactor metagenome</name>
    <dbReference type="NCBI Taxonomy" id="1076179"/>
    <lineage>
        <taxon>unclassified sequences</taxon>
        <taxon>metagenomes</taxon>
        <taxon>ecological metagenomes</taxon>
    </lineage>
</organism>
<name>A0A644WR11_9ZZZZ</name>
<accession>A0A644WR11</accession>
<sequence length="297" mass="33751">MTETSLLEKKDLREQLSGRVEVLDNVKKLFLIPELDMMTVLQIAEYYAVDFDAIKRCYQRNKDEIDNDGTRIGTPKELTEHFVPLVKTQGYQEFGIANGITLRVPNRGIRMFSKRAILRIGMLLRDSEVAKEVRTQLLNTFEHTTVGQKTVAIDDEQGLIFNIGKAVASGDAIEIAQAAASYIAFKDRHINQLQQDNKMLSAEILSWDDRSSINKAIRVIATKLHVPFGYPWKWLYDELRYKHNIGLTNRGKAPAIQWVREDEWPLVQQSLCAICEDKGLSPSKVMAAAKLLADEKS</sequence>
<dbReference type="EMBL" id="VSSQ01001219">
    <property type="protein sequence ID" value="MPM06325.1"/>
    <property type="molecule type" value="Genomic_DNA"/>
</dbReference>
<protein>
    <submittedName>
        <fullName evidence="1">Uncharacterized protein</fullName>
    </submittedName>
</protein>
<dbReference type="AlphaFoldDB" id="A0A644WR11"/>